<organism evidence="1 2">
    <name type="scientific">Clostridium autoethanogenum DSM 10061</name>
    <dbReference type="NCBI Taxonomy" id="1341692"/>
    <lineage>
        <taxon>Bacteria</taxon>
        <taxon>Bacillati</taxon>
        <taxon>Bacillota</taxon>
        <taxon>Clostridia</taxon>
        <taxon>Eubacteriales</taxon>
        <taxon>Clostridiaceae</taxon>
        <taxon>Clostridium</taxon>
    </lineage>
</organism>
<accession>A0ABN4BKC0</accession>
<keyword evidence="2" id="KW-1185">Reference proteome</keyword>
<dbReference type="RefSeq" id="WP_023163388.1">
    <property type="nucleotide sequence ID" value="NC_022592.1"/>
</dbReference>
<gene>
    <name evidence="1" type="ORF">CAETHG_3763</name>
</gene>
<evidence type="ECO:0000313" key="1">
    <source>
        <dbReference type="EMBL" id="AGY77964.1"/>
    </source>
</evidence>
<proteinExistence type="predicted"/>
<evidence type="ECO:0000313" key="2">
    <source>
        <dbReference type="Proteomes" id="UP000017590"/>
    </source>
</evidence>
<protein>
    <submittedName>
        <fullName evidence="1">Uncharacterized protein</fullName>
    </submittedName>
</protein>
<name>A0ABN4BKC0_9CLOT</name>
<sequence>MSNVLEIKQQQLQEKIGQIVPWDYVPKENIEHVFTVYISGNMPIKIKSSLTYKQFCKIC</sequence>
<dbReference type="EMBL" id="CP006763">
    <property type="protein sequence ID" value="AGY77964.1"/>
    <property type="molecule type" value="Genomic_DNA"/>
</dbReference>
<dbReference type="Proteomes" id="UP000017590">
    <property type="component" value="Chromosome"/>
</dbReference>
<reference evidence="2" key="1">
    <citation type="journal article" date="2014" name="Biotechnol. Biofuels">
        <title>Comparison of single-molecule sequencing and hybrid approaches for finishing the genome of Clostridium autoethanogenum and analysis of CRISPR systems in industrial relevant Clostridia.</title>
        <authorList>
            <person name="Brown S.D."/>
            <person name="Nagaraju S."/>
            <person name="Utturkar S."/>
            <person name="De Tissera S."/>
            <person name="Segovia S."/>
            <person name="Mitchell W."/>
            <person name="Land M.L."/>
            <person name="Dassanayake A."/>
            <person name="Kopke M."/>
        </authorList>
    </citation>
    <scope>NUCLEOTIDE SEQUENCE [LARGE SCALE GENOMIC DNA]</scope>
    <source>
        <strain evidence="2">DSM 10061</strain>
    </source>
</reference>